<comment type="caution">
    <text evidence="1">The sequence shown here is derived from an EMBL/GenBank/DDBJ whole genome shotgun (WGS) entry which is preliminary data.</text>
</comment>
<keyword evidence="2" id="KW-1185">Reference proteome</keyword>
<reference evidence="1 2" key="1">
    <citation type="submission" date="2019-06" db="EMBL/GenBank/DDBJ databases">
        <title>Sorghum-associated microbial communities from plants grown in Nebraska, USA.</title>
        <authorList>
            <person name="Schachtman D."/>
        </authorList>
    </citation>
    <scope>NUCLEOTIDE SEQUENCE [LARGE SCALE GENOMIC DNA]</scope>
    <source>
        <strain evidence="1 2">1225</strain>
    </source>
</reference>
<protein>
    <recommendedName>
        <fullName evidence="3">tRNA A-37 threonylcarbamoyl transferase component Bud32</fullName>
    </recommendedName>
</protein>
<gene>
    <name evidence="1" type="ORF">FHW37_104244</name>
</gene>
<organism evidence="1 2">
    <name type="scientific">Neorhizobium alkalisoli</name>
    <dbReference type="NCBI Taxonomy" id="528178"/>
    <lineage>
        <taxon>Bacteria</taxon>
        <taxon>Pseudomonadati</taxon>
        <taxon>Pseudomonadota</taxon>
        <taxon>Alphaproteobacteria</taxon>
        <taxon>Hyphomicrobiales</taxon>
        <taxon>Rhizobiaceae</taxon>
        <taxon>Rhizobium/Agrobacterium group</taxon>
        <taxon>Neorhizobium</taxon>
    </lineage>
</organism>
<evidence type="ECO:0000313" key="2">
    <source>
        <dbReference type="Proteomes" id="UP000320653"/>
    </source>
</evidence>
<dbReference type="InterPro" id="IPR011009">
    <property type="entry name" value="Kinase-like_dom_sf"/>
</dbReference>
<proteinExistence type="predicted"/>
<evidence type="ECO:0000313" key="1">
    <source>
        <dbReference type="EMBL" id="TWF52973.1"/>
    </source>
</evidence>
<dbReference type="EMBL" id="VIWP01000004">
    <property type="protein sequence ID" value="TWF52973.1"/>
    <property type="molecule type" value="Genomic_DNA"/>
</dbReference>
<sequence>MVDEFISLRQKLGLKTAHIPALPERDVPILLAALLSSSGRVQPVALSSGTVWIKRHDVKSGPRFAAVQRALAGLLRMPFLRPSPVPEKGDYAARDMRRMQRFRQNGIPTADILYASGSALVFSDVGRTVHKLLAALDDPKAHDDLLVFCCEELGHLHAIGLCHGRPFPRDMFTRGGRIGFIDFEEEPEAVMPLEVAQARDIWLLFMQVASRAKLGRETHDRAYFAWAQAAPAAARQELAKLTGFLGGFLWLARLIGRVHMGRDLRQFIQATTTLTNILNGTLNG</sequence>
<name>A0A561QRF3_9HYPH</name>
<evidence type="ECO:0008006" key="3">
    <source>
        <dbReference type="Google" id="ProtNLM"/>
    </source>
</evidence>
<dbReference type="RefSeq" id="WP_246690805.1">
    <property type="nucleotide sequence ID" value="NZ_VIWP01000004.1"/>
</dbReference>
<dbReference type="Proteomes" id="UP000320653">
    <property type="component" value="Unassembled WGS sequence"/>
</dbReference>
<dbReference type="AlphaFoldDB" id="A0A561QRF3"/>
<dbReference type="SUPFAM" id="SSF56112">
    <property type="entry name" value="Protein kinase-like (PK-like)"/>
    <property type="match status" value="1"/>
</dbReference>
<accession>A0A561QRF3</accession>